<evidence type="ECO:0000256" key="1">
    <source>
        <dbReference type="ARBA" id="ARBA00023015"/>
    </source>
</evidence>
<accession>A0ABU7M8B5</accession>
<feature type="domain" description="HTH tetR-type" evidence="5">
    <location>
        <begin position="15"/>
        <end position="75"/>
    </location>
</feature>
<keyword evidence="7" id="KW-1185">Reference proteome</keyword>
<dbReference type="PANTHER" id="PTHR30055:SF230">
    <property type="entry name" value="TRANSCRIPTIONAL REGULATORY PROTEIN (PROBABLY TETR-FAMILY)-RELATED"/>
    <property type="match status" value="1"/>
</dbReference>
<dbReference type="PRINTS" id="PR00455">
    <property type="entry name" value="HTHTETR"/>
</dbReference>
<evidence type="ECO:0000313" key="6">
    <source>
        <dbReference type="EMBL" id="MEE3849354.1"/>
    </source>
</evidence>
<dbReference type="InterPro" id="IPR009057">
    <property type="entry name" value="Homeodomain-like_sf"/>
</dbReference>
<evidence type="ECO:0000259" key="5">
    <source>
        <dbReference type="PROSITE" id="PS50977"/>
    </source>
</evidence>
<proteinExistence type="predicted"/>
<dbReference type="EMBL" id="JAZDUF010000001">
    <property type="protein sequence ID" value="MEE3849354.1"/>
    <property type="molecule type" value="Genomic_DNA"/>
</dbReference>
<dbReference type="PROSITE" id="PS50977">
    <property type="entry name" value="HTH_TETR_2"/>
    <property type="match status" value="1"/>
</dbReference>
<gene>
    <name evidence="6" type="ORF">VZC37_03380</name>
</gene>
<dbReference type="Pfam" id="PF16859">
    <property type="entry name" value="TetR_C_11"/>
    <property type="match status" value="1"/>
</dbReference>
<evidence type="ECO:0000256" key="2">
    <source>
        <dbReference type="ARBA" id="ARBA00023125"/>
    </source>
</evidence>
<dbReference type="SUPFAM" id="SSF46689">
    <property type="entry name" value="Homeodomain-like"/>
    <property type="match status" value="1"/>
</dbReference>
<dbReference type="Gene3D" id="1.10.10.60">
    <property type="entry name" value="Homeodomain-like"/>
    <property type="match status" value="1"/>
</dbReference>
<feature type="DNA-binding region" description="H-T-H motif" evidence="4">
    <location>
        <begin position="38"/>
        <end position="57"/>
    </location>
</feature>
<evidence type="ECO:0000256" key="4">
    <source>
        <dbReference type="PROSITE-ProRule" id="PRU00335"/>
    </source>
</evidence>
<keyword evidence="3" id="KW-0804">Transcription</keyword>
<protein>
    <submittedName>
        <fullName evidence="6">TetR/AcrR family transcriptional regulator</fullName>
    </submittedName>
</protein>
<keyword evidence="2 4" id="KW-0238">DNA-binding</keyword>
<dbReference type="Gene3D" id="1.10.357.10">
    <property type="entry name" value="Tetracycline Repressor, domain 2"/>
    <property type="match status" value="1"/>
</dbReference>
<organism evidence="6 7">
    <name type="scientific">Gordonia sesuvii</name>
    <dbReference type="NCBI Taxonomy" id="3116777"/>
    <lineage>
        <taxon>Bacteria</taxon>
        <taxon>Bacillati</taxon>
        <taxon>Actinomycetota</taxon>
        <taxon>Actinomycetes</taxon>
        <taxon>Mycobacteriales</taxon>
        <taxon>Gordoniaceae</taxon>
        <taxon>Gordonia</taxon>
    </lineage>
</organism>
<sequence>MSVVADPGAGRPRDTRIDAAVLHAAAELLVEVGYQKVTVAAIADRAGTTKTAIYRRWSGKAELLHDVAFAEFTTMQPSSGDFAHDLRAMITVAKNLFARPVTRAALAGLIADMASDPALAARVHGGFADVFGAVRERLMVAVERGEVHADIDPDRLIEVMGGSAMLRMLLVPDARFDDSWVEQMTAIILHGALR</sequence>
<comment type="caution">
    <text evidence="6">The sequence shown here is derived from an EMBL/GenBank/DDBJ whole genome shotgun (WGS) entry which is preliminary data.</text>
</comment>
<dbReference type="Pfam" id="PF00440">
    <property type="entry name" value="TetR_N"/>
    <property type="match status" value="1"/>
</dbReference>
<dbReference type="SUPFAM" id="SSF48498">
    <property type="entry name" value="Tetracyclin repressor-like, C-terminal domain"/>
    <property type="match status" value="1"/>
</dbReference>
<dbReference type="InterPro" id="IPR050109">
    <property type="entry name" value="HTH-type_TetR-like_transc_reg"/>
</dbReference>
<dbReference type="Proteomes" id="UP001347146">
    <property type="component" value="Unassembled WGS sequence"/>
</dbReference>
<dbReference type="InterPro" id="IPR001647">
    <property type="entry name" value="HTH_TetR"/>
</dbReference>
<evidence type="ECO:0000313" key="7">
    <source>
        <dbReference type="Proteomes" id="UP001347146"/>
    </source>
</evidence>
<dbReference type="InterPro" id="IPR036271">
    <property type="entry name" value="Tet_transcr_reg_TetR-rel_C_sf"/>
</dbReference>
<reference evidence="6 7" key="1">
    <citation type="submission" date="2024-01" db="EMBL/GenBank/DDBJ databases">
        <title>Draft genome sequence of Gordonia sp. LSe1-13.</title>
        <authorList>
            <person name="Suphannarot A."/>
            <person name="Mingma R."/>
        </authorList>
    </citation>
    <scope>NUCLEOTIDE SEQUENCE [LARGE SCALE GENOMIC DNA]</scope>
    <source>
        <strain evidence="6 7">LSe1-13</strain>
    </source>
</reference>
<keyword evidence="1" id="KW-0805">Transcription regulation</keyword>
<name>A0ABU7M8B5_9ACTN</name>
<dbReference type="InterPro" id="IPR011075">
    <property type="entry name" value="TetR_C"/>
</dbReference>
<evidence type="ECO:0000256" key="3">
    <source>
        <dbReference type="ARBA" id="ARBA00023163"/>
    </source>
</evidence>
<dbReference type="PANTHER" id="PTHR30055">
    <property type="entry name" value="HTH-TYPE TRANSCRIPTIONAL REGULATOR RUTR"/>
    <property type="match status" value="1"/>
</dbReference>